<dbReference type="Gramene" id="AET7Gv20417100.2">
    <property type="protein sequence ID" value="AET7Gv20417100.2"/>
    <property type="gene ID" value="AET7Gv20417100"/>
</dbReference>
<sequence length="50" mass="5663">MISTSLTPKLRTVKVLALESIGPDLEQVVSFLRCFPCLEKLYIEVMFLSC</sequence>
<name>A0A453R111_AEGTS</name>
<organism evidence="2 3">
    <name type="scientific">Aegilops tauschii subsp. strangulata</name>
    <name type="common">Goatgrass</name>
    <dbReference type="NCBI Taxonomy" id="200361"/>
    <lineage>
        <taxon>Eukaryota</taxon>
        <taxon>Viridiplantae</taxon>
        <taxon>Streptophyta</taxon>
        <taxon>Embryophyta</taxon>
        <taxon>Tracheophyta</taxon>
        <taxon>Spermatophyta</taxon>
        <taxon>Magnoliopsida</taxon>
        <taxon>Liliopsida</taxon>
        <taxon>Poales</taxon>
        <taxon>Poaceae</taxon>
        <taxon>BOP clade</taxon>
        <taxon>Pooideae</taxon>
        <taxon>Triticodae</taxon>
        <taxon>Triticeae</taxon>
        <taxon>Triticinae</taxon>
        <taxon>Aegilops</taxon>
    </lineage>
</organism>
<dbReference type="Gramene" id="AET7Gv20417100.17">
    <property type="protein sequence ID" value="AET7Gv20417100.17"/>
    <property type="gene ID" value="AET7Gv20417100"/>
</dbReference>
<dbReference type="EnsemblPlants" id="AET7Gv20417100.3">
    <property type="protein sequence ID" value="AET7Gv20417100.3"/>
    <property type="gene ID" value="AET7Gv20417100"/>
</dbReference>
<dbReference type="EnsemblPlants" id="AET7Gv20417100.17">
    <property type="protein sequence ID" value="AET7Gv20417100.17"/>
    <property type="gene ID" value="AET7Gv20417100"/>
</dbReference>
<dbReference type="InterPro" id="IPR055411">
    <property type="entry name" value="LRR_FXL15/At3g58940/PEG3-like"/>
</dbReference>
<dbReference type="EnsemblPlants" id="AET7Gv20417100.23">
    <property type="protein sequence ID" value="AET7Gv20417100.23"/>
    <property type="gene ID" value="AET7Gv20417100"/>
</dbReference>
<evidence type="ECO:0000313" key="2">
    <source>
        <dbReference type="EnsemblPlants" id="AET7Gv20417100.3"/>
    </source>
</evidence>
<protein>
    <recommendedName>
        <fullName evidence="1">F-box/LRR-repeat protein 15/At3g58940/PEG3-like LRR domain-containing protein</fullName>
    </recommendedName>
</protein>
<dbReference type="Pfam" id="PF24758">
    <property type="entry name" value="LRR_At5g56370"/>
    <property type="match status" value="1"/>
</dbReference>
<feature type="domain" description="F-box/LRR-repeat protein 15/At3g58940/PEG3-like LRR" evidence="1">
    <location>
        <begin position="2"/>
        <end position="43"/>
    </location>
</feature>
<reference evidence="3" key="1">
    <citation type="journal article" date="2014" name="Science">
        <title>Ancient hybridizations among the ancestral genomes of bread wheat.</title>
        <authorList>
            <consortium name="International Wheat Genome Sequencing Consortium,"/>
            <person name="Marcussen T."/>
            <person name="Sandve S.R."/>
            <person name="Heier L."/>
            <person name="Spannagl M."/>
            <person name="Pfeifer M."/>
            <person name="Jakobsen K.S."/>
            <person name="Wulff B.B."/>
            <person name="Steuernagel B."/>
            <person name="Mayer K.F."/>
            <person name="Olsen O.A."/>
        </authorList>
    </citation>
    <scope>NUCLEOTIDE SEQUENCE [LARGE SCALE GENOMIC DNA]</scope>
    <source>
        <strain evidence="3">cv. AL8/78</strain>
    </source>
</reference>
<dbReference type="Proteomes" id="UP000015105">
    <property type="component" value="Chromosome 7D"/>
</dbReference>
<accession>A0A453R111</accession>
<dbReference type="EnsemblPlants" id="AET7Gv20417100.1">
    <property type="protein sequence ID" value="AET7Gv20417100.1"/>
    <property type="gene ID" value="AET7Gv20417100"/>
</dbReference>
<dbReference type="Gramene" id="AET7Gv20417100.23">
    <property type="protein sequence ID" value="AET7Gv20417100.23"/>
    <property type="gene ID" value="AET7Gv20417100"/>
</dbReference>
<evidence type="ECO:0000313" key="3">
    <source>
        <dbReference type="Proteomes" id="UP000015105"/>
    </source>
</evidence>
<reference evidence="2" key="5">
    <citation type="journal article" date="2021" name="G3 (Bethesda)">
        <title>Aegilops tauschii genome assembly Aet v5.0 features greater sequence contiguity and improved annotation.</title>
        <authorList>
            <person name="Wang L."/>
            <person name="Zhu T."/>
            <person name="Rodriguez J.C."/>
            <person name="Deal K.R."/>
            <person name="Dubcovsky J."/>
            <person name="McGuire P.E."/>
            <person name="Lux T."/>
            <person name="Spannagl M."/>
            <person name="Mayer K.F.X."/>
            <person name="Baldrich P."/>
            <person name="Meyers B.C."/>
            <person name="Huo N."/>
            <person name="Gu Y.Q."/>
            <person name="Zhou H."/>
            <person name="Devos K.M."/>
            <person name="Bennetzen J.L."/>
            <person name="Unver T."/>
            <person name="Budak H."/>
            <person name="Gulick P.J."/>
            <person name="Galiba G."/>
            <person name="Kalapos B."/>
            <person name="Nelson D.R."/>
            <person name="Li P."/>
            <person name="You F.M."/>
            <person name="Luo M.C."/>
            <person name="Dvorak J."/>
        </authorList>
    </citation>
    <scope>NUCLEOTIDE SEQUENCE [LARGE SCALE GENOMIC DNA]</scope>
    <source>
        <strain evidence="2">cv. AL8/78</strain>
    </source>
</reference>
<reference evidence="2" key="4">
    <citation type="submission" date="2019-03" db="UniProtKB">
        <authorList>
            <consortium name="EnsemblPlants"/>
        </authorList>
    </citation>
    <scope>IDENTIFICATION</scope>
</reference>
<dbReference type="AlphaFoldDB" id="A0A453R111"/>
<proteinExistence type="predicted"/>
<reference evidence="3" key="2">
    <citation type="journal article" date="2017" name="Nat. Plants">
        <title>The Aegilops tauschii genome reveals multiple impacts of transposons.</title>
        <authorList>
            <person name="Zhao G."/>
            <person name="Zou C."/>
            <person name="Li K."/>
            <person name="Wang K."/>
            <person name="Li T."/>
            <person name="Gao L."/>
            <person name="Zhang X."/>
            <person name="Wang H."/>
            <person name="Yang Z."/>
            <person name="Liu X."/>
            <person name="Jiang W."/>
            <person name="Mao L."/>
            <person name="Kong X."/>
            <person name="Jiao Y."/>
            <person name="Jia J."/>
        </authorList>
    </citation>
    <scope>NUCLEOTIDE SEQUENCE [LARGE SCALE GENOMIC DNA]</scope>
    <source>
        <strain evidence="3">cv. AL8/78</strain>
    </source>
</reference>
<keyword evidence="3" id="KW-1185">Reference proteome</keyword>
<reference evidence="2" key="3">
    <citation type="journal article" date="2017" name="Nature">
        <title>Genome sequence of the progenitor of the wheat D genome Aegilops tauschii.</title>
        <authorList>
            <person name="Luo M.C."/>
            <person name="Gu Y.Q."/>
            <person name="Puiu D."/>
            <person name="Wang H."/>
            <person name="Twardziok S.O."/>
            <person name="Deal K.R."/>
            <person name="Huo N."/>
            <person name="Zhu T."/>
            <person name="Wang L."/>
            <person name="Wang Y."/>
            <person name="McGuire P.E."/>
            <person name="Liu S."/>
            <person name="Long H."/>
            <person name="Ramasamy R.K."/>
            <person name="Rodriguez J.C."/>
            <person name="Van S.L."/>
            <person name="Yuan L."/>
            <person name="Wang Z."/>
            <person name="Xia Z."/>
            <person name="Xiao L."/>
            <person name="Anderson O.D."/>
            <person name="Ouyang S."/>
            <person name="Liang Y."/>
            <person name="Zimin A.V."/>
            <person name="Pertea G."/>
            <person name="Qi P."/>
            <person name="Bennetzen J.L."/>
            <person name="Dai X."/>
            <person name="Dawson M.W."/>
            <person name="Muller H.G."/>
            <person name="Kugler K."/>
            <person name="Rivarola-Duarte L."/>
            <person name="Spannagl M."/>
            <person name="Mayer K.F.X."/>
            <person name="Lu F.H."/>
            <person name="Bevan M.W."/>
            <person name="Leroy P."/>
            <person name="Li P."/>
            <person name="You F.M."/>
            <person name="Sun Q."/>
            <person name="Liu Z."/>
            <person name="Lyons E."/>
            <person name="Wicker T."/>
            <person name="Salzberg S.L."/>
            <person name="Devos K.M."/>
            <person name="Dvorak J."/>
        </authorList>
    </citation>
    <scope>NUCLEOTIDE SEQUENCE [LARGE SCALE GENOMIC DNA]</scope>
    <source>
        <strain evidence="2">cv. AL8/78</strain>
    </source>
</reference>
<dbReference type="Gramene" id="AET7Gv20417100.1">
    <property type="protein sequence ID" value="AET7Gv20417100.1"/>
    <property type="gene ID" value="AET7Gv20417100"/>
</dbReference>
<dbReference type="EnsemblPlants" id="AET7Gv20417100.2">
    <property type="protein sequence ID" value="AET7Gv20417100.2"/>
    <property type="gene ID" value="AET7Gv20417100"/>
</dbReference>
<dbReference type="Gramene" id="AET7Gv20417100.3">
    <property type="protein sequence ID" value="AET7Gv20417100.3"/>
    <property type="gene ID" value="AET7Gv20417100"/>
</dbReference>
<evidence type="ECO:0000259" key="1">
    <source>
        <dbReference type="Pfam" id="PF24758"/>
    </source>
</evidence>